<protein>
    <submittedName>
        <fullName evidence="5">Methyltransferase</fullName>
    </submittedName>
</protein>
<dbReference type="CDD" id="cd02440">
    <property type="entry name" value="AdoMet_MTases"/>
    <property type="match status" value="1"/>
</dbReference>
<dbReference type="RefSeq" id="WP_188977517.1">
    <property type="nucleotide sequence ID" value="NZ_BMPG01000002.1"/>
</dbReference>
<organism evidence="5 6">
    <name type="scientific">Halocalculus aciditolerans</name>
    <dbReference type="NCBI Taxonomy" id="1383812"/>
    <lineage>
        <taxon>Archaea</taxon>
        <taxon>Methanobacteriati</taxon>
        <taxon>Methanobacteriota</taxon>
        <taxon>Stenosarchaea group</taxon>
        <taxon>Halobacteria</taxon>
        <taxon>Halobacteriales</taxon>
        <taxon>Halobacteriaceae</taxon>
        <taxon>Halocalculus</taxon>
    </lineage>
</organism>
<dbReference type="AlphaFoldDB" id="A0A830FBE7"/>
<dbReference type="Proteomes" id="UP000607197">
    <property type="component" value="Unassembled WGS sequence"/>
</dbReference>
<evidence type="ECO:0000313" key="5">
    <source>
        <dbReference type="EMBL" id="GGL57828.1"/>
    </source>
</evidence>
<dbReference type="GO" id="GO:0008170">
    <property type="term" value="F:N-methyltransferase activity"/>
    <property type="evidence" value="ECO:0007669"/>
    <property type="project" value="InterPro"/>
</dbReference>
<evidence type="ECO:0000256" key="2">
    <source>
        <dbReference type="ARBA" id="ARBA00022679"/>
    </source>
</evidence>
<dbReference type="EMBL" id="BMPG01000002">
    <property type="protein sequence ID" value="GGL57828.1"/>
    <property type="molecule type" value="Genomic_DNA"/>
</dbReference>
<keyword evidence="2 5" id="KW-0808">Transferase</keyword>
<keyword evidence="3" id="KW-0949">S-adenosyl-L-methionine</keyword>
<gene>
    <name evidence="5" type="ORF">GCM10009039_15000</name>
</gene>
<evidence type="ECO:0000256" key="3">
    <source>
        <dbReference type="ARBA" id="ARBA00022691"/>
    </source>
</evidence>
<dbReference type="OrthoDB" id="38200at2157"/>
<feature type="domain" description="DNA methylase N-4/N-6" evidence="4">
    <location>
        <begin position="160"/>
        <end position="225"/>
    </location>
</feature>
<keyword evidence="1 5" id="KW-0489">Methyltransferase</keyword>
<dbReference type="InterPro" id="IPR002941">
    <property type="entry name" value="DNA_methylase_N4/N6"/>
</dbReference>
<proteinExistence type="predicted"/>
<dbReference type="InterPro" id="IPR002295">
    <property type="entry name" value="N4/N6-MTase_EcoPI_Mod-like"/>
</dbReference>
<comment type="caution">
    <text evidence="5">The sequence shown here is derived from an EMBL/GenBank/DDBJ whole genome shotgun (WGS) entry which is preliminary data.</text>
</comment>
<evidence type="ECO:0000259" key="4">
    <source>
        <dbReference type="Pfam" id="PF01555"/>
    </source>
</evidence>
<dbReference type="InterPro" id="IPR029063">
    <property type="entry name" value="SAM-dependent_MTases_sf"/>
</dbReference>
<dbReference type="PRINTS" id="PR00506">
    <property type="entry name" value="D21N6MTFRASE"/>
</dbReference>
<evidence type="ECO:0000313" key="6">
    <source>
        <dbReference type="Proteomes" id="UP000607197"/>
    </source>
</evidence>
<reference evidence="5" key="2">
    <citation type="submission" date="2020-09" db="EMBL/GenBank/DDBJ databases">
        <authorList>
            <person name="Sun Q."/>
            <person name="Ohkuma M."/>
        </authorList>
    </citation>
    <scope>NUCLEOTIDE SEQUENCE</scope>
    <source>
        <strain evidence="5">JCM 19596</strain>
    </source>
</reference>
<evidence type="ECO:0000256" key="1">
    <source>
        <dbReference type="ARBA" id="ARBA00022603"/>
    </source>
</evidence>
<accession>A0A830FBE7</accession>
<dbReference type="Gene3D" id="3.40.50.150">
    <property type="entry name" value="Vaccinia Virus protein VP39"/>
    <property type="match status" value="1"/>
</dbReference>
<reference evidence="5" key="1">
    <citation type="journal article" date="2014" name="Int. J. Syst. Evol. Microbiol.">
        <title>Complete genome sequence of Corynebacterium casei LMG S-19264T (=DSM 44701T), isolated from a smear-ripened cheese.</title>
        <authorList>
            <consortium name="US DOE Joint Genome Institute (JGI-PGF)"/>
            <person name="Walter F."/>
            <person name="Albersmeier A."/>
            <person name="Kalinowski J."/>
            <person name="Ruckert C."/>
        </authorList>
    </citation>
    <scope>NUCLEOTIDE SEQUENCE</scope>
    <source>
        <strain evidence="5">JCM 19596</strain>
    </source>
</reference>
<dbReference type="SUPFAM" id="SSF53335">
    <property type="entry name" value="S-adenosyl-L-methionine-dependent methyltransferases"/>
    <property type="match status" value="1"/>
</dbReference>
<dbReference type="GO" id="GO:0032259">
    <property type="term" value="P:methylation"/>
    <property type="evidence" value="ECO:0007669"/>
    <property type="project" value="UniProtKB-KW"/>
</dbReference>
<name>A0A830FBE7_9EURY</name>
<keyword evidence="6" id="KW-1185">Reference proteome</keyword>
<sequence>MTDDTVQSASDIERERVLERADAFEAVRGLKADSAQAAVVDYPWTFANETRPGAAEKSRPDDWQMVSNDRLPAFLEALRPALEPGSWVFVFADDDVLPAFRRAVEEAFTFRKTLIWDCERIGLGHYYRSEHGYLVGGTVGETDRYAQSTGTVFEAVEPARQPGRADTYPTEKPASLLRDVLEPVLSPGERVLEPFCGSAPTLEAARDLGLHYWGVDVSEAAIERARRRGGQTVLPDAERGESDS</sequence>
<dbReference type="GO" id="GO:0003677">
    <property type="term" value="F:DNA binding"/>
    <property type="evidence" value="ECO:0007669"/>
    <property type="project" value="InterPro"/>
</dbReference>
<dbReference type="Pfam" id="PF01555">
    <property type="entry name" value="N6_N4_Mtase"/>
    <property type="match status" value="1"/>
</dbReference>